<dbReference type="GO" id="GO:0005524">
    <property type="term" value="F:ATP binding"/>
    <property type="evidence" value="ECO:0007669"/>
    <property type="project" value="UniProtKB-KW"/>
</dbReference>
<dbReference type="SUPFAM" id="SSF53300">
    <property type="entry name" value="vWA-like"/>
    <property type="match status" value="1"/>
</dbReference>
<evidence type="ECO:0000256" key="2">
    <source>
        <dbReference type="ARBA" id="ARBA00022840"/>
    </source>
</evidence>
<feature type="compositionally biased region" description="Acidic residues" evidence="3">
    <location>
        <begin position="752"/>
        <end position="780"/>
    </location>
</feature>
<dbReference type="Pfam" id="PF13519">
    <property type="entry name" value="VWA_2"/>
    <property type="match status" value="1"/>
</dbReference>
<accession>A0A9K3GEW9</accession>
<feature type="compositionally biased region" description="Acidic residues" evidence="3">
    <location>
        <begin position="824"/>
        <end position="856"/>
    </location>
</feature>
<evidence type="ECO:0000313" key="5">
    <source>
        <dbReference type="EMBL" id="GIQ80187.1"/>
    </source>
</evidence>
<dbReference type="GO" id="GO:0005634">
    <property type="term" value="C:nucleus"/>
    <property type="evidence" value="ECO:0007669"/>
    <property type="project" value="TreeGrafter"/>
</dbReference>
<feature type="compositionally biased region" description="Acidic residues" evidence="3">
    <location>
        <begin position="695"/>
        <end position="721"/>
    </location>
</feature>
<dbReference type="OrthoDB" id="5186at2759"/>
<evidence type="ECO:0000259" key="4">
    <source>
        <dbReference type="PROSITE" id="PS50234"/>
    </source>
</evidence>
<reference evidence="5 6" key="1">
    <citation type="journal article" date="2018" name="PLoS ONE">
        <title>The draft genome of Kipferlia bialata reveals reductive genome evolution in fornicate parasites.</title>
        <authorList>
            <person name="Tanifuji G."/>
            <person name="Takabayashi S."/>
            <person name="Kume K."/>
            <person name="Takagi M."/>
            <person name="Nakayama T."/>
            <person name="Kamikawa R."/>
            <person name="Inagaki Y."/>
            <person name="Hashimoto T."/>
        </authorList>
    </citation>
    <scope>NUCLEOTIDE SEQUENCE [LARGE SCALE GENOMIC DNA]</scope>
    <source>
        <strain evidence="5">NY0173</strain>
    </source>
</reference>
<keyword evidence="2" id="KW-0067">ATP-binding</keyword>
<feature type="compositionally biased region" description="Acidic residues" evidence="3">
    <location>
        <begin position="434"/>
        <end position="543"/>
    </location>
</feature>
<dbReference type="GO" id="GO:0030687">
    <property type="term" value="C:preribosome, large subunit precursor"/>
    <property type="evidence" value="ECO:0007669"/>
    <property type="project" value="TreeGrafter"/>
</dbReference>
<feature type="compositionally biased region" description="Acidic residues" evidence="3">
    <location>
        <begin position="581"/>
        <end position="610"/>
    </location>
</feature>
<dbReference type="GO" id="GO:0000055">
    <property type="term" value="P:ribosomal large subunit export from nucleus"/>
    <property type="evidence" value="ECO:0007669"/>
    <property type="project" value="TreeGrafter"/>
</dbReference>
<comment type="caution">
    <text evidence="5">The sequence shown here is derived from an EMBL/GenBank/DDBJ whole genome shotgun (WGS) entry which is preliminary data.</text>
</comment>
<dbReference type="PANTHER" id="PTHR48103:SF2">
    <property type="entry name" value="MIDASIN"/>
    <property type="match status" value="1"/>
</dbReference>
<feature type="compositionally biased region" description="Acidic residues" evidence="3">
    <location>
        <begin position="550"/>
        <end position="572"/>
    </location>
</feature>
<dbReference type="GO" id="GO:0000027">
    <property type="term" value="P:ribosomal large subunit assembly"/>
    <property type="evidence" value="ECO:0007669"/>
    <property type="project" value="TreeGrafter"/>
</dbReference>
<proteinExistence type="predicted"/>
<dbReference type="PANTHER" id="PTHR48103">
    <property type="entry name" value="MIDASIN-RELATED"/>
    <property type="match status" value="1"/>
</dbReference>
<evidence type="ECO:0000256" key="3">
    <source>
        <dbReference type="SAM" id="MobiDB-lite"/>
    </source>
</evidence>
<dbReference type="InterPro" id="IPR036465">
    <property type="entry name" value="vWFA_dom_sf"/>
</dbReference>
<feature type="compositionally biased region" description="Acidic residues" evidence="3">
    <location>
        <begin position="411"/>
        <end position="420"/>
    </location>
</feature>
<evidence type="ECO:0000256" key="1">
    <source>
        <dbReference type="ARBA" id="ARBA00022741"/>
    </source>
</evidence>
<gene>
    <name evidence="5" type="ORF">KIPB_000946</name>
</gene>
<keyword evidence="1" id="KW-0547">Nucleotide-binding</keyword>
<organism evidence="5 6">
    <name type="scientific">Kipferlia bialata</name>
    <dbReference type="NCBI Taxonomy" id="797122"/>
    <lineage>
        <taxon>Eukaryota</taxon>
        <taxon>Metamonada</taxon>
        <taxon>Carpediemonas-like organisms</taxon>
        <taxon>Kipferlia</taxon>
    </lineage>
</organism>
<dbReference type="PROSITE" id="PS50234">
    <property type="entry name" value="VWFA"/>
    <property type="match status" value="1"/>
</dbReference>
<feature type="compositionally biased region" description="Acidic residues" evidence="3">
    <location>
        <begin position="728"/>
        <end position="740"/>
    </location>
</feature>
<protein>
    <recommendedName>
        <fullName evidence="4">VWFA domain-containing protein</fullName>
    </recommendedName>
</protein>
<dbReference type="EMBL" id="BDIP01000119">
    <property type="protein sequence ID" value="GIQ80187.1"/>
    <property type="molecule type" value="Genomic_DNA"/>
</dbReference>
<dbReference type="AlphaFoldDB" id="A0A9K3GEW9"/>
<dbReference type="Gene3D" id="3.40.50.410">
    <property type="entry name" value="von Willebrand factor, type A domain"/>
    <property type="match status" value="1"/>
</dbReference>
<name>A0A9K3GEW9_9EUKA</name>
<dbReference type="Proteomes" id="UP000265618">
    <property type="component" value="Unassembled WGS sequence"/>
</dbReference>
<feature type="compositionally biased region" description="Acidic residues" evidence="3">
    <location>
        <begin position="621"/>
        <end position="685"/>
    </location>
</feature>
<evidence type="ECO:0000313" key="6">
    <source>
        <dbReference type="Proteomes" id="UP000265618"/>
    </source>
</evidence>
<sequence length="1190" mass="130813">MSVKGQMQSLPLSIGQCIREYSPLSDIVPHEDLKGLDHFNRALLNMPANAFLAAVDTYGTHASVKQSLATISHCVDRLRESSYPTEVTAPAVSLGVSLPIPTFVTLLHDMDAALYTGQRLLATTRSVGWLETKHEEYILRFSDLRVRVSASLSAVQETDAAKGTLLSSTRHVQLSDCLSDCDAVLNTAVAILKASLPSTLVAQTVDALASMQDRLFALRDEASRPKDETDTDTATPDVQGLCDSVVHACMLQVQRHHAFLRLCVDKEKGTRAHGTDTPTATDTAMDTIVGDGGVESALDSLDAQVVSLSPVECQTGLVQALGSASTPTPSPHASLAHSLQAVCDAMCTARDRQVVLAAMPLVEVVLHSLQQLSAVSLSLSGYFVSLSITLSRAARALMISGLKASSKAPEQEEEEGDAEEELKGGVGLGAGNTEEAEQGDPEDMCEDDLNPLDNEESMENDNQDEEDEGIELDGMEGDNQDMGEEEEEEEDDENDDQDDDKEEEDVDREVGEDQGEGIDEDLWDGEDDAPEYSDEEREGDNGLEDLVNKDDEEEEEETPQDDQDDAEEEEAQAPEAQDKLLDEDDEDLEQDEDNAGEEEDVDMDDVDDDLLEKQPEALPELMDEKEDEELEGEEPSVGPEDDMEIERDEDVPEEGEEEEEREGEDQGEDEPEDDEASAEEEEIADVEMAKTHPEQEEEDKAEEEEREEDPDQIQEDEEDEQEKAVADYQDDIQQQEEEEEGWAKEAPQEGQGETDDKVEEPDQPEAADAESAPMDEEVERDVDMVEQGQEDGDGEFEHSPEGVKQALLDQDDMETDMHNMPLNEQDEPEVEPDAEGDGEGEGEGEEGAEGEGEEREQYDGYGVTNDISALDTDDTVSVELYRERAKALLANPPKAASTAQNSDLLYSLQRAALPVAAALSEKLRLILTPSQTTKMSGGYRTGKRLNMRKVISYIASDFRKDRIWMRRDKPEKRQYQIAVCIDDSLSMKEAGAGEPALEAVVALCTALRLLDISTVGVYGFGDTVQPLVKFNEGMTDSVLGRAVSSFGFESTNTDYKMLLSTVSQALTEQRVLADIELLQVIFVISDGRVSDRQGVAALCRDCINRRQLPVLLILDGAGENTPLNADGKPAARRSIRDITSVSFTGGKVVKKRYLDDYPFPYFTVLPHIADLPSVLADMMRQWFEIVSNMG</sequence>
<keyword evidence="6" id="KW-1185">Reference proteome</keyword>
<dbReference type="InterPro" id="IPR002035">
    <property type="entry name" value="VWF_A"/>
</dbReference>
<feature type="region of interest" description="Disordered" evidence="3">
    <location>
        <begin position="403"/>
        <end position="857"/>
    </location>
</feature>
<feature type="domain" description="VWFA" evidence="4">
    <location>
        <begin position="976"/>
        <end position="1179"/>
    </location>
</feature>